<dbReference type="InterPro" id="IPR023393">
    <property type="entry name" value="START-like_dom_sf"/>
</dbReference>
<reference evidence="2" key="1">
    <citation type="journal article" date="2019" name="Int. J. Syst. Evol. Microbiol.">
        <title>The Global Catalogue of Microorganisms (GCM) 10K type strain sequencing project: providing services to taxonomists for standard genome sequencing and annotation.</title>
        <authorList>
            <consortium name="The Broad Institute Genomics Platform"/>
            <consortium name="The Broad Institute Genome Sequencing Center for Infectious Disease"/>
            <person name="Wu L."/>
            <person name="Ma J."/>
        </authorList>
    </citation>
    <scope>NUCLEOTIDE SEQUENCE [LARGE SCALE GENOMIC DNA]</scope>
    <source>
        <strain evidence="2">KCTC 52127</strain>
    </source>
</reference>
<organism evidence="1 2">
    <name type="scientific">Pseudotenacibaculum haliotis</name>
    <dbReference type="NCBI Taxonomy" id="1862138"/>
    <lineage>
        <taxon>Bacteria</taxon>
        <taxon>Pseudomonadati</taxon>
        <taxon>Bacteroidota</taxon>
        <taxon>Flavobacteriia</taxon>
        <taxon>Flavobacteriales</taxon>
        <taxon>Flavobacteriaceae</taxon>
        <taxon>Pseudotenacibaculum</taxon>
    </lineage>
</organism>
<dbReference type="RefSeq" id="WP_379667630.1">
    <property type="nucleotide sequence ID" value="NZ_JBHULH010000012.1"/>
</dbReference>
<dbReference type="SUPFAM" id="SSF55961">
    <property type="entry name" value="Bet v1-like"/>
    <property type="match status" value="1"/>
</dbReference>
<comment type="caution">
    <text evidence="1">The sequence shown here is derived from an EMBL/GenBank/DDBJ whole genome shotgun (WGS) entry which is preliminary data.</text>
</comment>
<name>A0ABW5LYP3_9FLAO</name>
<gene>
    <name evidence="1" type="ORF">ACFSRZ_16240</name>
</gene>
<protein>
    <submittedName>
        <fullName evidence="1">SRPBCC family protein</fullName>
    </submittedName>
</protein>
<dbReference type="Proteomes" id="UP001597508">
    <property type="component" value="Unassembled WGS sequence"/>
</dbReference>
<keyword evidence="2" id="KW-1185">Reference proteome</keyword>
<accession>A0ABW5LYP3</accession>
<sequence>MKFTCTVTINKPLSIVTDFFVNPDYIHEYQEGFQKKELISGSAWQEGAVSKLYYAQGKRTMELTETIIKNDLPNEFYAQYHHIFTDNTMRSVFTAVSDDVTRYDAEIHYTEFRGFMVKTMSFLFPSFFKKQVQKWLNNFKRFLENQ</sequence>
<dbReference type="EMBL" id="JBHULH010000012">
    <property type="protein sequence ID" value="MFD2568926.1"/>
    <property type="molecule type" value="Genomic_DNA"/>
</dbReference>
<dbReference type="Gene3D" id="3.30.530.20">
    <property type="match status" value="1"/>
</dbReference>
<proteinExistence type="predicted"/>
<evidence type="ECO:0000313" key="2">
    <source>
        <dbReference type="Proteomes" id="UP001597508"/>
    </source>
</evidence>
<evidence type="ECO:0000313" key="1">
    <source>
        <dbReference type="EMBL" id="MFD2568926.1"/>
    </source>
</evidence>